<organism evidence="1 2">
    <name type="scientific">Pycnococcus provasolii</name>
    <dbReference type="NCBI Taxonomy" id="41880"/>
    <lineage>
        <taxon>Eukaryota</taxon>
        <taxon>Viridiplantae</taxon>
        <taxon>Chlorophyta</taxon>
        <taxon>Pseudoscourfieldiophyceae</taxon>
        <taxon>Pseudoscourfieldiales</taxon>
        <taxon>Pycnococcaceae</taxon>
        <taxon>Pycnococcus</taxon>
    </lineage>
</organism>
<keyword evidence="2" id="KW-1185">Reference proteome</keyword>
<evidence type="ECO:0000313" key="1">
    <source>
        <dbReference type="EMBL" id="GHP10992.1"/>
    </source>
</evidence>
<protein>
    <submittedName>
        <fullName evidence="1">Uncharacterized protein</fullName>
    </submittedName>
</protein>
<accession>A0A830HV52</accession>
<dbReference type="Proteomes" id="UP000660262">
    <property type="component" value="Unassembled WGS sequence"/>
</dbReference>
<gene>
    <name evidence="1" type="ORF">PPROV_000972200</name>
</gene>
<sequence length="102" mass="10874">MREPSNIATSTLPLVPGAGRKALAEHVLLVPLEKRQDDNKTQTLLLAGPSKRKATRSALTAIDKATKRAIPGDFASFVEHSGTFAAGEPRARGLRHVVHADA</sequence>
<evidence type="ECO:0000313" key="2">
    <source>
        <dbReference type="Proteomes" id="UP000660262"/>
    </source>
</evidence>
<dbReference type="EMBL" id="BNJQ01000032">
    <property type="protein sequence ID" value="GHP10992.1"/>
    <property type="molecule type" value="Genomic_DNA"/>
</dbReference>
<dbReference type="AlphaFoldDB" id="A0A830HV52"/>
<reference evidence="1" key="1">
    <citation type="submission" date="2020-10" db="EMBL/GenBank/DDBJ databases">
        <title>Unveiling of a novel bifunctional photoreceptor, Dualchrome1, isolated from a cosmopolitan green alga.</title>
        <authorList>
            <person name="Suzuki S."/>
            <person name="Kawachi M."/>
        </authorList>
    </citation>
    <scope>NUCLEOTIDE SEQUENCE</scope>
    <source>
        <strain evidence="1">NIES 2893</strain>
    </source>
</reference>
<proteinExistence type="predicted"/>
<comment type="caution">
    <text evidence="1">The sequence shown here is derived from an EMBL/GenBank/DDBJ whole genome shotgun (WGS) entry which is preliminary data.</text>
</comment>
<name>A0A830HV52_9CHLO</name>